<dbReference type="InterPro" id="IPR020050">
    <property type="entry name" value="FO_synthase_su2"/>
</dbReference>
<dbReference type="HAMAP" id="MF_00992">
    <property type="entry name" value="MqnC"/>
    <property type="match status" value="1"/>
</dbReference>
<feature type="binding site" evidence="8">
    <location>
        <position position="222"/>
    </location>
    <ligand>
        <name>S-adenosyl-L-methionine</name>
        <dbReference type="ChEBI" id="CHEBI:59789"/>
    </ligand>
</feature>
<comment type="function">
    <text evidence="6">Radical SAM enzyme that catalyzes the cyclization of dehypoxanthine futalosine (DHFL) into cyclic dehypoxanthine futalosine (CDHFL), a step in the biosynthesis of menaquinone (MK, vitamin K2).</text>
</comment>
<dbReference type="InterPro" id="IPR006638">
    <property type="entry name" value="Elp3/MiaA/NifB-like_rSAM"/>
</dbReference>
<keyword evidence="6" id="KW-0474">Menaquinone biosynthesis</keyword>
<comment type="pathway">
    <text evidence="6">Quinol/quinone metabolism; menaquinone biosynthesis.</text>
</comment>
<keyword evidence="3 6" id="KW-0479">Metal-binding</keyword>
<evidence type="ECO:0000256" key="6">
    <source>
        <dbReference type="HAMAP-Rule" id="MF_00992"/>
    </source>
</evidence>
<accession>F8A8R8</accession>
<evidence type="ECO:0000256" key="7">
    <source>
        <dbReference type="PIRSR" id="PIRSR004762-1"/>
    </source>
</evidence>
<dbReference type="InterPro" id="IPR022431">
    <property type="entry name" value="Cyclic_DHFL_synthase_mqnC"/>
</dbReference>
<dbReference type="NCBIfam" id="TIGR00423">
    <property type="entry name" value="CofH family radical SAM protein"/>
    <property type="match status" value="1"/>
</dbReference>
<reference evidence="10 11" key="2">
    <citation type="journal article" date="2012" name="Stand. Genomic Sci.">
        <title>Complete genome sequence of the thermophilic sulfate-reducing ocean bacterium Thermodesulfatator indicus type strain (CIR29812(T)).</title>
        <authorList>
            <person name="Anderson I."/>
            <person name="Saunders E."/>
            <person name="Lapidus A."/>
            <person name="Nolan M."/>
            <person name="Lucas S."/>
            <person name="Tice H."/>
            <person name="Del Rio T.G."/>
            <person name="Cheng J.F."/>
            <person name="Han C."/>
            <person name="Tapia R."/>
            <person name="Goodwin L.A."/>
            <person name="Pitluck S."/>
            <person name="Liolios K."/>
            <person name="Mavromatis K."/>
            <person name="Pagani I."/>
            <person name="Ivanova N."/>
            <person name="Mikhailova N."/>
            <person name="Pati A."/>
            <person name="Chen A."/>
            <person name="Palaniappan K."/>
            <person name="Land M."/>
            <person name="Hauser L."/>
            <person name="Jeffries C.D."/>
            <person name="Chang Y.J."/>
            <person name="Brambilla E.M."/>
            <person name="Rohde M."/>
            <person name="Spring S."/>
            <person name="Goker M."/>
            <person name="Detter J.C."/>
            <person name="Woyke T."/>
            <person name="Bristow J."/>
            <person name="Eisen J.A."/>
            <person name="Markowitz V."/>
            <person name="Hugenholtz P."/>
            <person name="Kyrpides N.C."/>
            <person name="Klenk H.P."/>
        </authorList>
    </citation>
    <scope>NUCLEOTIDE SEQUENCE [LARGE SCALE GENOMIC DNA]</scope>
    <source>
        <strain evidence="11">DSM 15286 / JCM 11887 / CIR29812</strain>
    </source>
</reference>
<comment type="catalytic activity">
    <reaction evidence="6">
        <text>dehypoxanthine futalosine + S-adenosyl-L-methionine = cyclic dehypoxanthinylfutalosinate + 5'-deoxyadenosine + L-methionine + H(+)</text>
        <dbReference type="Rhea" id="RHEA:33083"/>
        <dbReference type="ChEBI" id="CHEBI:15378"/>
        <dbReference type="ChEBI" id="CHEBI:17319"/>
        <dbReference type="ChEBI" id="CHEBI:57844"/>
        <dbReference type="ChEBI" id="CHEBI:58864"/>
        <dbReference type="ChEBI" id="CHEBI:59789"/>
        <dbReference type="ChEBI" id="CHEBI:64270"/>
        <dbReference type="EC" id="1.21.98.1"/>
    </reaction>
</comment>
<evidence type="ECO:0000259" key="9">
    <source>
        <dbReference type="PROSITE" id="PS51918"/>
    </source>
</evidence>
<dbReference type="GO" id="GO:0005506">
    <property type="term" value="F:iron ion binding"/>
    <property type="evidence" value="ECO:0007669"/>
    <property type="project" value="UniProtKB-UniRule"/>
</dbReference>
<evidence type="ECO:0000256" key="4">
    <source>
        <dbReference type="ARBA" id="ARBA00023004"/>
    </source>
</evidence>
<dbReference type="Proteomes" id="UP000006793">
    <property type="component" value="Chromosome"/>
</dbReference>
<dbReference type="InterPro" id="IPR007197">
    <property type="entry name" value="rSAM"/>
</dbReference>
<feature type="binding site" evidence="8">
    <location>
        <position position="333"/>
    </location>
    <ligand>
        <name>(3R)-3-methyl-D-ornithine</name>
        <dbReference type="ChEBI" id="CHEBI:64642"/>
    </ligand>
</feature>
<feature type="binding site" evidence="8">
    <location>
        <position position="355"/>
    </location>
    <ligand>
        <name>(3R)-3-methyl-D-ornithine</name>
        <dbReference type="ChEBI" id="CHEBI:64642"/>
    </ligand>
</feature>
<dbReference type="SFLD" id="SFLDG01064">
    <property type="entry name" value="F420__menaquinone_cofactor_bio"/>
    <property type="match status" value="2"/>
</dbReference>
<dbReference type="GO" id="GO:0016765">
    <property type="term" value="F:transferase activity, transferring alkyl or aryl (other than methyl) groups"/>
    <property type="evidence" value="ECO:0007669"/>
    <property type="project" value="InterPro"/>
</dbReference>
<keyword evidence="11" id="KW-1185">Reference proteome</keyword>
<dbReference type="GO" id="GO:0046992">
    <property type="term" value="F:oxidoreductase activity, acting on X-H and Y-H to form an X-Y bond"/>
    <property type="evidence" value="ECO:0007669"/>
    <property type="project" value="UniProtKB-UniRule"/>
</dbReference>
<dbReference type="GO" id="GO:0044689">
    <property type="term" value="F:7,8-didemethyl-8-hydroxy-5-deazariboflavin synthase activity"/>
    <property type="evidence" value="ECO:0007669"/>
    <property type="project" value="TreeGrafter"/>
</dbReference>
<dbReference type="GO" id="GO:0051539">
    <property type="term" value="F:4 iron, 4 sulfur cluster binding"/>
    <property type="evidence" value="ECO:0007669"/>
    <property type="project" value="UniProtKB-KW"/>
</dbReference>
<feature type="domain" description="Radical SAM core" evidence="9">
    <location>
        <begin position="96"/>
        <end position="325"/>
    </location>
</feature>
<keyword evidence="1 6" id="KW-0004">4Fe-4S</keyword>
<feature type="binding site" evidence="6 7">
    <location>
        <position position="117"/>
    </location>
    <ligand>
        <name>[4Fe-4S] cluster</name>
        <dbReference type="ChEBI" id="CHEBI:49883"/>
        <note>4Fe-4S-S-AdoMet</note>
    </ligand>
</feature>
<dbReference type="InterPro" id="IPR013785">
    <property type="entry name" value="Aldolase_TIM"/>
</dbReference>
<dbReference type="PANTHER" id="PTHR43076">
    <property type="entry name" value="FO SYNTHASE (COFH)"/>
    <property type="match status" value="1"/>
</dbReference>
<dbReference type="PATRIC" id="fig|667014.3.peg.1059"/>
<dbReference type="UniPathway" id="UPA00079"/>
<dbReference type="SFLD" id="SFLDF00343">
    <property type="entry name" value="aminofutalosine_synthase_(mqnE"/>
    <property type="match status" value="1"/>
</dbReference>
<dbReference type="SMART" id="SM00729">
    <property type="entry name" value="Elp3"/>
    <property type="match status" value="1"/>
</dbReference>
<dbReference type="GO" id="GO:0009234">
    <property type="term" value="P:menaquinone biosynthetic process"/>
    <property type="evidence" value="ECO:0007669"/>
    <property type="project" value="UniProtKB-UniRule"/>
</dbReference>
<dbReference type="SFLD" id="SFLDG01389">
    <property type="entry name" value="menaquinone_synthsis_involved"/>
    <property type="match status" value="2"/>
</dbReference>
<dbReference type="Gene3D" id="3.20.20.70">
    <property type="entry name" value="Aldolase class I"/>
    <property type="match status" value="1"/>
</dbReference>
<name>F8A8R8_THEID</name>
<evidence type="ECO:0000313" key="11">
    <source>
        <dbReference type="Proteomes" id="UP000006793"/>
    </source>
</evidence>
<feature type="binding site" evidence="6 7">
    <location>
        <position position="110"/>
    </location>
    <ligand>
        <name>[4Fe-4S] cluster</name>
        <dbReference type="ChEBI" id="CHEBI:49883"/>
        <note>4Fe-4S-S-AdoMet</note>
    </ligand>
</feature>
<comment type="cofactor">
    <cofactor evidence="6 7">
        <name>[4Fe-4S] cluster</name>
        <dbReference type="ChEBI" id="CHEBI:49883"/>
    </cofactor>
    <text evidence="6 7">Binds 1 [4Fe-4S] cluster. The cluster is coordinated with 3 cysteines and an exchangeable S-adenosyl-L-methionine.</text>
</comment>
<dbReference type="SUPFAM" id="SSF102114">
    <property type="entry name" value="Radical SAM enzymes"/>
    <property type="match status" value="1"/>
</dbReference>
<gene>
    <name evidence="6" type="primary">mqnC</name>
    <name evidence="10" type="ordered locus">Thein_1033</name>
</gene>
<feature type="binding site" evidence="8">
    <location>
        <position position="186"/>
    </location>
    <ligand>
        <name>(3R)-3-methyl-D-ornithine</name>
        <dbReference type="ChEBI" id="CHEBI:64642"/>
    </ligand>
</feature>
<dbReference type="SFLD" id="SFLDS00029">
    <property type="entry name" value="Radical_SAM"/>
    <property type="match status" value="2"/>
</dbReference>
<dbReference type="InterPro" id="IPR058240">
    <property type="entry name" value="rSAM_sf"/>
</dbReference>
<sequence length="398" mass="45136">MPLTTTSTPEDDKKFFACPYYRHNFGITEILPVPNLLTLLFYPATHEYMEKIVAKILDGQRITKEEALLLWQEASFFDLGFLAREVRLRLHPERVVTYIVDRNINYTNICISGCKFCAYYRPPGTPGGFVLSQEELFRKIEETLALGGVQILLQGGLHPELPFSFYVDMLRSIKEKFPEIHIHGFSPPEIIHFSKISGKSIEDVLKDLIEAGLASIPGGGAEILVDRVRQKISPNKCSAEEWLEVMRVAHTLGLKTTATMMFGHIETIEERIEHLARIRELQDETGGFTAFIPWPFQPGNTELRTPKVLPVEYLKMLALSRIFLDNVKNIQASWVTQGPKVAQLALEFGANDFGSTMIEENVVAAAGVSHRLSIDEIERIIKDAGYIPRRRKMDYTLI</sequence>
<evidence type="ECO:0000256" key="1">
    <source>
        <dbReference type="ARBA" id="ARBA00022485"/>
    </source>
</evidence>
<dbReference type="Pfam" id="PF04055">
    <property type="entry name" value="Radical_SAM"/>
    <property type="match status" value="1"/>
</dbReference>
<evidence type="ECO:0000256" key="2">
    <source>
        <dbReference type="ARBA" id="ARBA00022691"/>
    </source>
</evidence>
<dbReference type="eggNOG" id="COG1060">
    <property type="taxonomic scope" value="Bacteria"/>
</dbReference>
<proteinExistence type="inferred from homology"/>
<organism evidence="10 11">
    <name type="scientific">Thermodesulfatator indicus (strain DSM 15286 / JCM 11887 / CIR29812)</name>
    <dbReference type="NCBI Taxonomy" id="667014"/>
    <lineage>
        <taxon>Bacteria</taxon>
        <taxon>Pseudomonadati</taxon>
        <taxon>Thermodesulfobacteriota</taxon>
        <taxon>Thermodesulfobacteria</taxon>
        <taxon>Thermodesulfobacteriales</taxon>
        <taxon>Thermodesulfatatoraceae</taxon>
        <taxon>Thermodesulfatator</taxon>
    </lineage>
</organism>
<dbReference type="EC" id="1.21.98.1" evidence="6"/>
<evidence type="ECO:0000256" key="8">
    <source>
        <dbReference type="PIRSR" id="PIRSR004762-2"/>
    </source>
</evidence>
<dbReference type="Pfam" id="PF19288">
    <property type="entry name" value="CofH_C"/>
    <property type="match status" value="1"/>
</dbReference>
<dbReference type="NCBIfam" id="TIGR03699">
    <property type="entry name" value="menaquin_MqnC"/>
    <property type="match status" value="1"/>
</dbReference>
<dbReference type="SFLD" id="SFLDF00342">
    <property type="entry name" value="cyclic_dehypoxanthine_futalosi"/>
    <property type="match status" value="1"/>
</dbReference>
<dbReference type="STRING" id="667014.Thein_1033"/>
<dbReference type="PaxDb" id="667014-Thein_1033"/>
<keyword evidence="6" id="KW-0560">Oxidoreductase</keyword>
<dbReference type="CDD" id="cd01335">
    <property type="entry name" value="Radical_SAM"/>
    <property type="match status" value="1"/>
</dbReference>
<protein>
    <recommendedName>
        <fullName evidence="6">Cyclic dehypoxanthine futalosine synthase</fullName>
        <shortName evidence="6">Cyclic DHFL synthase</shortName>
        <ecNumber evidence="6">1.21.98.1</ecNumber>
    </recommendedName>
    <alternativeName>
        <fullName evidence="6">Dehypoxanthine futalosine cyclase</fullName>
        <shortName evidence="6">DHFL cyclase</shortName>
    </alternativeName>
    <alternativeName>
        <fullName evidence="6">Menaquinone biosynthetic enzyme MqnC</fullName>
    </alternativeName>
</protein>
<reference evidence="11" key="1">
    <citation type="submission" date="2011-04" db="EMBL/GenBank/DDBJ databases">
        <title>The complete genome of Thermodesulfatator indicus DSM 15286.</title>
        <authorList>
            <person name="Lucas S."/>
            <person name="Copeland A."/>
            <person name="Lapidus A."/>
            <person name="Bruce D."/>
            <person name="Goodwin L."/>
            <person name="Pitluck S."/>
            <person name="Peters L."/>
            <person name="Kyrpides N."/>
            <person name="Mavromatis K."/>
            <person name="Pagani I."/>
            <person name="Ivanova N."/>
            <person name="Saunders L."/>
            <person name="Detter J.C."/>
            <person name="Tapia R."/>
            <person name="Han C."/>
            <person name="Land M."/>
            <person name="Hauser L."/>
            <person name="Markowitz V."/>
            <person name="Cheng J.-F."/>
            <person name="Hugenholtz P."/>
            <person name="Woyke T."/>
            <person name="Wu D."/>
            <person name="Spring S."/>
            <person name="Schroeder M."/>
            <person name="Brambilla E."/>
            <person name="Klenk H.-P."/>
            <person name="Eisen J.A."/>
        </authorList>
    </citation>
    <scope>NUCLEOTIDE SEQUENCE [LARGE SCALE GENOMIC DNA]</scope>
    <source>
        <strain evidence="11">DSM 15286 / JCM 11887 / CIR29812</strain>
    </source>
</reference>
<keyword evidence="2 6" id="KW-0949">S-adenosyl-L-methionine</keyword>
<comment type="similarity">
    <text evidence="6">Belongs to the radical SAM superfamily. MqnC family.</text>
</comment>
<keyword evidence="5 6" id="KW-0411">Iron-sulfur</keyword>
<evidence type="ECO:0000313" key="10">
    <source>
        <dbReference type="EMBL" id="AEH44904.1"/>
    </source>
</evidence>
<dbReference type="PIRSF" id="PIRSF004762">
    <property type="entry name" value="CHP00423"/>
    <property type="match status" value="1"/>
</dbReference>
<dbReference type="InParanoid" id="F8A8R8"/>
<dbReference type="InterPro" id="IPR034405">
    <property type="entry name" value="F420"/>
</dbReference>
<dbReference type="KEGG" id="tid:Thein_1033"/>
<dbReference type="SFLD" id="SFLDG01388">
    <property type="entry name" value="7_8-didemethyl-8-hydroxy-5-dea"/>
    <property type="match status" value="1"/>
</dbReference>
<dbReference type="HOGENOM" id="CLU_040406_1_0_0"/>
<keyword evidence="4 6" id="KW-0408">Iron</keyword>
<feature type="binding site" evidence="8">
    <location>
        <position position="116"/>
    </location>
    <ligand>
        <name>S-adenosyl-L-methionine</name>
        <dbReference type="ChEBI" id="CHEBI:59789"/>
    </ligand>
</feature>
<dbReference type="AlphaFoldDB" id="F8A8R8"/>
<feature type="binding site" evidence="6 7">
    <location>
        <position position="114"/>
    </location>
    <ligand>
        <name>[4Fe-4S] cluster</name>
        <dbReference type="ChEBI" id="CHEBI:49883"/>
        <note>4Fe-4S-S-AdoMet</note>
    </ligand>
</feature>
<evidence type="ECO:0000256" key="5">
    <source>
        <dbReference type="ARBA" id="ARBA00023014"/>
    </source>
</evidence>
<dbReference type="PANTHER" id="PTHR43076:SF1">
    <property type="entry name" value="LIPOYL SYNTHASE 2"/>
    <property type="match status" value="1"/>
</dbReference>
<dbReference type="InterPro" id="IPR045567">
    <property type="entry name" value="CofH/MnqC-like_C"/>
</dbReference>
<dbReference type="PROSITE" id="PS51918">
    <property type="entry name" value="RADICAL_SAM"/>
    <property type="match status" value="1"/>
</dbReference>
<dbReference type="EMBL" id="CP002683">
    <property type="protein sequence ID" value="AEH44904.1"/>
    <property type="molecule type" value="Genomic_DNA"/>
</dbReference>
<evidence type="ECO:0000256" key="3">
    <source>
        <dbReference type="ARBA" id="ARBA00022723"/>
    </source>
</evidence>